<evidence type="ECO:0000256" key="6">
    <source>
        <dbReference type="ARBA" id="ARBA00023136"/>
    </source>
</evidence>
<feature type="domain" description="Moderate conductance mechanosensitive channel YbiO-like transmembrane helix 1" evidence="12">
    <location>
        <begin position="475"/>
        <end position="553"/>
    </location>
</feature>
<feature type="region of interest" description="Disordered" evidence="7">
    <location>
        <begin position="1"/>
        <end position="20"/>
    </location>
</feature>
<dbReference type="PANTHER" id="PTHR30460:SF0">
    <property type="entry name" value="MODERATE CONDUCTANCE MECHANOSENSITIVE CHANNEL YBIO"/>
    <property type="match status" value="1"/>
</dbReference>
<feature type="transmembrane region" description="Helical" evidence="8">
    <location>
        <begin position="609"/>
        <end position="628"/>
    </location>
</feature>
<sequence length="853" mass="91194">MNAPAGRGRAYARGDGTETDRIVDRVRSRPAYRFRASPARRRRNTVGKALLSRRNNRTPRHLESRPQCWFPLRPAPRTVRVGRPSLGSTELSFMPRCLARLVSCLLLVAALHALGGGSVLAQAPSPGTTGEPAQTLTPGEAKSLARLLENAESRQALVEKLNAIAAQPTGGQAAGAPAVAEQPAAPAVEPARRSLPRQIAEFTRDAGEGAAAFAVRVLSDLRGLAAIGDGRQIDWGALGQTVLQLAIVVAVTVAVFRLLNAATRVVYARLGRSAGRAGLLGSLALLAGSTVLDAVMILIAWGVGYAIALGVLGTAGRMDIVQTLYLNAFLIIELIKVVLRAVFAPRYADLRILPFSDLNAAYWYSWLSRIVSLLGYGSLVVVPVVNANLGFTTGRSLQVLIALTGLVMAILVILQNRRPVRDGLRRHATERGDMTARVAAQIGRVWHIAALAYVLALFVVWVSRPGDAMTYMLMATGKTIGAVLIGFLVVSAISRAIAGGLHVPDEMRERLPLLEGRLNAFVPNVLRAVRLIVFLFVVGAVLDAWDVADLGGWLASEGGQTFVAALASAAAILFVAWLLWLGMSSWVEYRLNPNVGRAAGARERTLLQLLRNAMTVLLIAIALMLALSEIGVNIGPLLAGAGVLGLAIGFGAQKMVQDVITGAFIQFENAINEGDVVTVAGTTGVVEKLTVRSVGLRDLSGTYHIVPFSAVDTVSNFMRGFAYHVAAIGVAYREDVDEVKQAMRDAFDDLRAGEHGANILDDIEMQGVTEFADSAVTVRARIKTLPGMQWAVGRAYNEVVKRVFDRRGIEIPFPHRTIYWGEDKQGHAPALRVDSDHKAAPGGSLPAASMSES</sequence>
<gene>
    <name evidence="13" type="ORF">CKO28_03490</name>
</gene>
<evidence type="ECO:0000259" key="11">
    <source>
        <dbReference type="Pfam" id="PF21088"/>
    </source>
</evidence>
<evidence type="ECO:0000313" key="13">
    <source>
        <dbReference type="EMBL" id="MBK1667107.1"/>
    </source>
</evidence>
<feature type="transmembrane region" description="Helical" evidence="8">
    <location>
        <begin position="324"/>
        <end position="343"/>
    </location>
</feature>
<evidence type="ECO:0000259" key="9">
    <source>
        <dbReference type="Pfam" id="PF00924"/>
    </source>
</evidence>
<feature type="domain" description="Mechanosensitive ion channel transmembrane helices 2/3" evidence="11">
    <location>
        <begin position="615"/>
        <end position="653"/>
    </location>
</feature>
<feature type="region of interest" description="Disordered" evidence="7">
    <location>
        <begin position="834"/>
        <end position="853"/>
    </location>
</feature>
<dbReference type="Pfam" id="PF21088">
    <property type="entry name" value="MS_channel_1st"/>
    <property type="match status" value="1"/>
</dbReference>
<feature type="transmembrane region" description="Helical" evidence="8">
    <location>
        <begin position="363"/>
        <end position="385"/>
    </location>
</feature>
<feature type="region of interest" description="Disordered" evidence="7">
    <location>
        <begin position="37"/>
        <end position="62"/>
    </location>
</feature>
<evidence type="ECO:0000256" key="7">
    <source>
        <dbReference type="SAM" id="MobiDB-lite"/>
    </source>
</evidence>
<feature type="transmembrane region" description="Helical" evidence="8">
    <location>
        <begin position="482"/>
        <end position="503"/>
    </location>
</feature>
<feature type="domain" description="Mechanosensitive ion channel MscS C-terminal" evidence="10">
    <location>
        <begin position="726"/>
        <end position="811"/>
    </location>
</feature>
<feature type="transmembrane region" description="Helical" evidence="8">
    <location>
        <begin position="562"/>
        <end position="581"/>
    </location>
</feature>
<keyword evidence="5 8" id="KW-1133">Transmembrane helix</keyword>
<dbReference type="InterPro" id="IPR045276">
    <property type="entry name" value="YbiO_bact"/>
</dbReference>
<keyword evidence="6 8" id="KW-0472">Membrane</keyword>
<dbReference type="Proteomes" id="UP001296873">
    <property type="component" value="Unassembled WGS sequence"/>
</dbReference>
<feature type="transmembrane region" description="Helical" evidence="8">
    <location>
        <begin position="98"/>
        <end position="121"/>
    </location>
</feature>
<comment type="subcellular location">
    <subcellularLocation>
        <location evidence="1">Cell membrane</location>
        <topology evidence="1">Multi-pass membrane protein</topology>
    </subcellularLocation>
</comment>
<dbReference type="Pfam" id="PF25392">
    <property type="entry name" value="MS_channel_TM1"/>
    <property type="match status" value="1"/>
</dbReference>
<dbReference type="InterPro" id="IPR023408">
    <property type="entry name" value="MscS_beta-dom_sf"/>
</dbReference>
<evidence type="ECO:0000256" key="5">
    <source>
        <dbReference type="ARBA" id="ARBA00022989"/>
    </source>
</evidence>
<reference evidence="13 14" key="1">
    <citation type="journal article" date="2020" name="Microorganisms">
        <title>Osmotic Adaptation and Compatible Solute Biosynthesis of Phototrophic Bacteria as Revealed from Genome Analyses.</title>
        <authorList>
            <person name="Imhoff J.F."/>
            <person name="Rahn T."/>
            <person name="Kunzel S."/>
            <person name="Keller A."/>
            <person name="Neulinger S.C."/>
        </authorList>
    </citation>
    <scope>NUCLEOTIDE SEQUENCE [LARGE SCALE GENOMIC DNA]</scope>
    <source>
        <strain evidence="13 14">DSM 9895</strain>
    </source>
</reference>
<evidence type="ECO:0000313" key="14">
    <source>
        <dbReference type="Proteomes" id="UP001296873"/>
    </source>
</evidence>
<feature type="compositionally biased region" description="Low complexity" evidence="7">
    <location>
        <begin position="1"/>
        <end position="14"/>
    </location>
</feature>
<dbReference type="InterPro" id="IPR010920">
    <property type="entry name" value="LSM_dom_sf"/>
</dbReference>
<protein>
    <recommendedName>
        <fullName evidence="15">Mechanosensitive ion channel protein MscS</fullName>
    </recommendedName>
</protein>
<name>A0ABS1D9N0_9PROT</name>
<keyword evidence="4 8" id="KW-0812">Transmembrane</keyword>
<dbReference type="InterPro" id="IPR049142">
    <property type="entry name" value="MS_channel_1st"/>
</dbReference>
<dbReference type="Pfam" id="PF00924">
    <property type="entry name" value="MS_channel_2nd"/>
    <property type="match status" value="1"/>
</dbReference>
<dbReference type="Gene3D" id="1.10.287.1260">
    <property type="match status" value="1"/>
</dbReference>
<feature type="transmembrane region" description="Helical" evidence="8">
    <location>
        <begin position="445"/>
        <end position="462"/>
    </location>
</feature>
<dbReference type="Gene3D" id="2.30.30.60">
    <property type="match status" value="1"/>
</dbReference>
<evidence type="ECO:0000259" key="10">
    <source>
        <dbReference type="Pfam" id="PF21082"/>
    </source>
</evidence>
<dbReference type="InterPro" id="IPR011014">
    <property type="entry name" value="MscS_channel_TM-2"/>
</dbReference>
<dbReference type="InterPro" id="IPR006685">
    <property type="entry name" value="MscS_channel_2nd"/>
</dbReference>
<dbReference type="EMBL" id="NRRL01000004">
    <property type="protein sequence ID" value="MBK1667107.1"/>
    <property type="molecule type" value="Genomic_DNA"/>
</dbReference>
<dbReference type="Pfam" id="PF21082">
    <property type="entry name" value="MS_channel_3rd"/>
    <property type="match status" value="1"/>
</dbReference>
<dbReference type="PANTHER" id="PTHR30460">
    <property type="entry name" value="MODERATE CONDUCTANCE MECHANOSENSITIVE CHANNEL YBIO"/>
    <property type="match status" value="1"/>
</dbReference>
<evidence type="ECO:0008006" key="15">
    <source>
        <dbReference type="Google" id="ProtNLM"/>
    </source>
</evidence>
<feature type="domain" description="Mechanosensitive ion channel MscS" evidence="9">
    <location>
        <begin position="655"/>
        <end position="717"/>
    </location>
</feature>
<feature type="transmembrane region" description="Helical" evidence="8">
    <location>
        <begin position="524"/>
        <end position="542"/>
    </location>
</feature>
<proteinExistence type="inferred from homology"/>
<feature type="transmembrane region" description="Helical" evidence="8">
    <location>
        <begin position="397"/>
        <end position="416"/>
    </location>
</feature>
<keyword evidence="14" id="KW-1185">Reference proteome</keyword>
<dbReference type="InterPro" id="IPR057485">
    <property type="entry name" value="YbiO-like_TM1"/>
</dbReference>
<evidence type="ECO:0000256" key="1">
    <source>
        <dbReference type="ARBA" id="ARBA00004651"/>
    </source>
</evidence>
<organism evidence="13 14">
    <name type="scientific">Rhodovibrio sodomensis</name>
    <dbReference type="NCBI Taxonomy" id="1088"/>
    <lineage>
        <taxon>Bacteria</taxon>
        <taxon>Pseudomonadati</taxon>
        <taxon>Pseudomonadota</taxon>
        <taxon>Alphaproteobacteria</taxon>
        <taxon>Rhodospirillales</taxon>
        <taxon>Rhodovibrionaceae</taxon>
        <taxon>Rhodovibrio</taxon>
    </lineage>
</organism>
<evidence type="ECO:0000256" key="2">
    <source>
        <dbReference type="ARBA" id="ARBA00008017"/>
    </source>
</evidence>
<accession>A0ABS1D9N0</accession>
<comment type="similarity">
    <text evidence="2">Belongs to the MscS (TC 1.A.23) family.</text>
</comment>
<dbReference type="Gene3D" id="3.30.70.100">
    <property type="match status" value="1"/>
</dbReference>
<evidence type="ECO:0000256" key="4">
    <source>
        <dbReference type="ARBA" id="ARBA00022692"/>
    </source>
</evidence>
<dbReference type="SUPFAM" id="SSF82861">
    <property type="entry name" value="Mechanosensitive channel protein MscS (YggB), transmembrane region"/>
    <property type="match status" value="1"/>
</dbReference>
<feature type="transmembrane region" description="Helical" evidence="8">
    <location>
        <begin position="279"/>
        <end position="312"/>
    </location>
</feature>
<dbReference type="InterPro" id="IPR011066">
    <property type="entry name" value="MscS_channel_C_sf"/>
</dbReference>
<feature type="transmembrane region" description="Helical" evidence="8">
    <location>
        <begin position="241"/>
        <end position="259"/>
    </location>
</feature>
<feature type="transmembrane region" description="Helical" evidence="8">
    <location>
        <begin position="634"/>
        <end position="652"/>
    </location>
</feature>
<evidence type="ECO:0000256" key="8">
    <source>
        <dbReference type="SAM" id="Phobius"/>
    </source>
</evidence>
<dbReference type="SUPFAM" id="SSF50182">
    <property type="entry name" value="Sm-like ribonucleoproteins"/>
    <property type="match status" value="1"/>
</dbReference>
<comment type="caution">
    <text evidence="13">The sequence shown here is derived from an EMBL/GenBank/DDBJ whole genome shotgun (WGS) entry which is preliminary data.</text>
</comment>
<dbReference type="SUPFAM" id="SSF82689">
    <property type="entry name" value="Mechanosensitive channel protein MscS (YggB), C-terminal domain"/>
    <property type="match status" value="1"/>
</dbReference>
<keyword evidence="3" id="KW-1003">Cell membrane</keyword>
<evidence type="ECO:0000259" key="12">
    <source>
        <dbReference type="Pfam" id="PF25392"/>
    </source>
</evidence>
<dbReference type="InterPro" id="IPR049278">
    <property type="entry name" value="MS_channel_C"/>
</dbReference>
<evidence type="ECO:0000256" key="3">
    <source>
        <dbReference type="ARBA" id="ARBA00022475"/>
    </source>
</evidence>